<keyword evidence="6" id="KW-1185">Reference proteome</keyword>
<keyword evidence="2" id="KW-0812">Transmembrane</keyword>
<evidence type="ECO:0000256" key="4">
    <source>
        <dbReference type="ARBA" id="ARBA00023136"/>
    </source>
</evidence>
<organism evidence="5 6">
    <name type="scientific">Acinetobacter kyonggiensis</name>
    <dbReference type="NCBI Taxonomy" id="595670"/>
    <lineage>
        <taxon>Bacteria</taxon>
        <taxon>Pseudomonadati</taxon>
        <taxon>Pseudomonadota</taxon>
        <taxon>Gammaproteobacteria</taxon>
        <taxon>Moraxellales</taxon>
        <taxon>Moraxellaceae</taxon>
        <taxon>Acinetobacter</taxon>
    </lineage>
</organism>
<dbReference type="Pfam" id="PF13103">
    <property type="entry name" value="TonB_2"/>
    <property type="match status" value="1"/>
</dbReference>
<evidence type="ECO:0000313" key="5">
    <source>
        <dbReference type="EMBL" id="SDX90377.1"/>
    </source>
</evidence>
<evidence type="ECO:0000256" key="2">
    <source>
        <dbReference type="ARBA" id="ARBA00022692"/>
    </source>
</evidence>
<dbReference type="STRING" id="595670.SAMN05421643_10180"/>
<sequence length="288" mass="32555">MIRGINLFFRLASIFNSGNTAHLQCSATAAFSDLIKEIIFMKQILCFSLLISLPLSAAYSAEPKATQQLSVQKSAALPAHLTTRIQWNKFPRPQYKNEDLKDQNRSAIIRIYADETGNIAEARVQESTGLTHLDNLLVQAVREAHVKPHVEKDTATPVIGYQTFSLKLSSDEDREVCQYQFDSKNWQAQQQKKKTAFSYRSQPTLELDSEQLNEHNRAVKFSFKVNKHGDVKKVKVTKGSGIYAVDQAVVQAVSQSQISVKRTASTLWLYKKSTLKDEIKFDLNQCPE</sequence>
<evidence type="ECO:0000256" key="1">
    <source>
        <dbReference type="ARBA" id="ARBA00004167"/>
    </source>
</evidence>
<accession>A0A1H3FHZ7</accession>
<evidence type="ECO:0000313" key="6">
    <source>
        <dbReference type="Proteomes" id="UP000199035"/>
    </source>
</evidence>
<dbReference type="EMBL" id="FNPK01000001">
    <property type="protein sequence ID" value="SDX90377.1"/>
    <property type="molecule type" value="Genomic_DNA"/>
</dbReference>
<dbReference type="SUPFAM" id="SSF74653">
    <property type="entry name" value="TolA/TonB C-terminal domain"/>
    <property type="match status" value="2"/>
</dbReference>
<dbReference type="AlphaFoldDB" id="A0A1H3FHZ7"/>
<reference evidence="6" key="1">
    <citation type="submission" date="2016-10" db="EMBL/GenBank/DDBJ databases">
        <authorList>
            <person name="Varghese N."/>
            <person name="Submissions S."/>
        </authorList>
    </citation>
    <scope>NUCLEOTIDE SEQUENCE [LARGE SCALE GENOMIC DNA]</scope>
    <source>
        <strain evidence="6">ANC 5109</strain>
    </source>
</reference>
<keyword evidence="3" id="KW-1133">Transmembrane helix</keyword>
<dbReference type="Proteomes" id="UP000199035">
    <property type="component" value="Unassembled WGS sequence"/>
</dbReference>
<comment type="subcellular location">
    <subcellularLocation>
        <location evidence="1">Membrane</location>
        <topology evidence="1">Single-pass membrane protein</topology>
    </subcellularLocation>
</comment>
<keyword evidence="4" id="KW-0472">Membrane</keyword>
<dbReference type="NCBIfam" id="TIGR01352">
    <property type="entry name" value="tonB_Cterm"/>
    <property type="match status" value="2"/>
</dbReference>
<dbReference type="GO" id="GO:0016020">
    <property type="term" value="C:membrane"/>
    <property type="evidence" value="ECO:0007669"/>
    <property type="project" value="UniProtKB-SubCell"/>
</dbReference>
<evidence type="ECO:0000256" key="3">
    <source>
        <dbReference type="ARBA" id="ARBA00022989"/>
    </source>
</evidence>
<proteinExistence type="predicted"/>
<dbReference type="Gene3D" id="3.30.1150.10">
    <property type="match status" value="2"/>
</dbReference>
<gene>
    <name evidence="5" type="ORF">SAMN05421643_10180</name>
</gene>
<dbReference type="InterPro" id="IPR006260">
    <property type="entry name" value="TonB/TolA_C"/>
</dbReference>
<protein>
    <submittedName>
        <fullName evidence="5">TonB family C-terminal domain-containing protein</fullName>
    </submittedName>
</protein>
<name>A0A1H3FHZ7_9GAMM</name>